<sequence>MSGLSESAPMVIEDIDSVFGDLDQIISGASSQAGSTSGNLSQSEADDAAAAPPSQEAINKAKAIFENCLPLDFKLLLHPCRRGLFLEAISTLISFSDLPSDKISALQRFRSDFPSLASSFQFSEKELEENQKLIDTKISLAEILKLHVTVYKTLKTKEELINEEIKKLQEELKLKEEEKKNIISKKLDLAKETKVKKVTLSKYNTESPSWMQKIKKAKDTSSHVISSWHNFKENFV</sequence>
<keyword evidence="4" id="KW-1185">Reference proteome</keyword>
<evidence type="ECO:0000256" key="1">
    <source>
        <dbReference type="SAM" id="Coils"/>
    </source>
</evidence>
<evidence type="ECO:0000313" key="3">
    <source>
        <dbReference type="EMBL" id="KAK9286844.1"/>
    </source>
</evidence>
<comment type="caution">
    <text evidence="3">The sequence shown here is derived from an EMBL/GenBank/DDBJ whole genome shotgun (WGS) entry which is preliminary data.</text>
</comment>
<keyword evidence="1" id="KW-0175">Coiled coil</keyword>
<evidence type="ECO:0000256" key="2">
    <source>
        <dbReference type="SAM" id="MobiDB-lite"/>
    </source>
</evidence>
<dbReference type="Proteomes" id="UP001415857">
    <property type="component" value="Unassembled WGS sequence"/>
</dbReference>
<dbReference type="AlphaFoldDB" id="A0AAP0RYJ5"/>
<feature type="coiled-coil region" evidence="1">
    <location>
        <begin position="151"/>
        <end position="185"/>
    </location>
</feature>
<reference evidence="3 4" key="1">
    <citation type="journal article" date="2024" name="Plant J.">
        <title>Genome sequences and population genomics reveal climatic adaptation and genomic divergence between two closely related sweetgum species.</title>
        <authorList>
            <person name="Xu W.Q."/>
            <person name="Ren C.Q."/>
            <person name="Zhang X.Y."/>
            <person name="Comes H.P."/>
            <person name="Liu X.H."/>
            <person name="Li Y.G."/>
            <person name="Kettle C.J."/>
            <person name="Jalonen R."/>
            <person name="Gaisberger H."/>
            <person name="Ma Y.Z."/>
            <person name="Qiu Y.X."/>
        </authorList>
    </citation>
    <scope>NUCLEOTIDE SEQUENCE [LARGE SCALE GENOMIC DNA]</scope>
    <source>
        <strain evidence="3">Hangzhou</strain>
    </source>
</reference>
<feature type="region of interest" description="Disordered" evidence="2">
    <location>
        <begin position="30"/>
        <end position="53"/>
    </location>
</feature>
<proteinExistence type="predicted"/>
<name>A0AAP0RYJ5_LIQFO</name>
<protein>
    <submittedName>
        <fullName evidence="3">Uncharacterized protein</fullName>
    </submittedName>
</protein>
<dbReference type="EMBL" id="JBBPBK010000004">
    <property type="protein sequence ID" value="KAK9286844.1"/>
    <property type="molecule type" value="Genomic_DNA"/>
</dbReference>
<evidence type="ECO:0000313" key="4">
    <source>
        <dbReference type="Proteomes" id="UP001415857"/>
    </source>
</evidence>
<organism evidence="3 4">
    <name type="scientific">Liquidambar formosana</name>
    <name type="common">Formosan gum</name>
    <dbReference type="NCBI Taxonomy" id="63359"/>
    <lineage>
        <taxon>Eukaryota</taxon>
        <taxon>Viridiplantae</taxon>
        <taxon>Streptophyta</taxon>
        <taxon>Embryophyta</taxon>
        <taxon>Tracheophyta</taxon>
        <taxon>Spermatophyta</taxon>
        <taxon>Magnoliopsida</taxon>
        <taxon>eudicotyledons</taxon>
        <taxon>Gunneridae</taxon>
        <taxon>Pentapetalae</taxon>
        <taxon>Saxifragales</taxon>
        <taxon>Altingiaceae</taxon>
        <taxon>Liquidambar</taxon>
    </lineage>
</organism>
<gene>
    <name evidence="3" type="ORF">L1049_015249</name>
</gene>
<accession>A0AAP0RYJ5</accession>